<proteinExistence type="predicted"/>
<organism evidence="1 2">
    <name type="scientific">Moheibacter sediminis</name>
    <dbReference type="NCBI Taxonomy" id="1434700"/>
    <lineage>
        <taxon>Bacteria</taxon>
        <taxon>Pseudomonadati</taxon>
        <taxon>Bacteroidota</taxon>
        <taxon>Flavobacteriia</taxon>
        <taxon>Flavobacteriales</taxon>
        <taxon>Weeksellaceae</taxon>
        <taxon>Moheibacter</taxon>
    </lineage>
</organism>
<evidence type="ECO:0000313" key="2">
    <source>
        <dbReference type="Proteomes" id="UP000192393"/>
    </source>
</evidence>
<evidence type="ECO:0000313" key="1">
    <source>
        <dbReference type="EMBL" id="SMC70179.1"/>
    </source>
</evidence>
<protein>
    <submittedName>
        <fullName evidence="1">Uncharacterized protein</fullName>
    </submittedName>
</protein>
<dbReference type="Proteomes" id="UP000192393">
    <property type="component" value="Unassembled WGS sequence"/>
</dbReference>
<name>A0A1W2BB99_9FLAO</name>
<accession>A0A1W2BB99</accession>
<dbReference type="AlphaFoldDB" id="A0A1W2BB99"/>
<dbReference type="EMBL" id="FWXS01000006">
    <property type="protein sequence ID" value="SMC70179.1"/>
    <property type="molecule type" value="Genomic_DNA"/>
</dbReference>
<gene>
    <name evidence="1" type="ORF">SAMN06296427_10629</name>
</gene>
<reference evidence="1 2" key="1">
    <citation type="submission" date="2017-04" db="EMBL/GenBank/DDBJ databases">
        <authorList>
            <person name="Afonso C.L."/>
            <person name="Miller P.J."/>
            <person name="Scott M.A."/>
            <person name="Spackman E."/>
            <person name="Goraichik I."/>
            <person name="Dimitrov K.M."/>
            <person name="Suarez D.L."/>
            <person name="Swayne D.E."/>
        </authorList>
    </citation>
    <scope>NUCLEOTIDE SEQUENCE [LARGE SCALE GENOMIC DNA]</scope>
    <source>
        <strain evidence="1 2">CGMCC 1.12708</strain>
    </source>
</reference>
<dbReference type="STRING" id="1434700.SAMN06296427_10629"/>
<sequence length="1151" mass="131911">MLQLRYKIVLLFCSVLISFAWGQVPSWQNDNSRKDSIVISDTVQLNANVILPEKFFVFDELGQPISDLFYRVDHASGKIYFDESLKNQKATVYYFIHPDLQQTAYYSKDTALIVEREKENIFYSFGDEKIKEKKPFDGLNSRGSLVRGIRFGNNQSASTQSSLDLQLSGNLTEEIGINAVISDNNVPIQADGYTQQLQEFDKVYVELFNKNSRVRAGHIDLVQDKDFFGNFTQKVTGLQIGTELTHANDSKTRIQVAGSTTRGEFATRKIIGQNGNQGPYRLSGNNNELFIIIVSGSERVYLDGVLLTRGEDNDYVINYNTGELTFTSNRLITANSRITVEYLYANRSYSQFLIYGGIEHESEKFKIAGHFYSNGDSKNNPLNDNLSDADKQILADAGNNTAEMFNTTAVPTAYDPDRNLYRKVLIDGVEIFEYSDDPEEELFYVTFTLMGNNRGNYIKSDIEVNGKIFQYVPPVGGIPQGNYEPIRQLVPPKRLQLYTINSAYKLKNNGLIGLDLAMSNEDLNLFSDIDDNQNVGFGGRVYGNRKFQMKDWGLNPLFELSYIQKNFQSIQRLRTVEFTRDFNLDQELSEVNQTYLKVGLQANYRDSLNLNYNLHYLNNENQYTGFKNDLNLNYKSGKNFAQANFSLLNSEKHSILTPDLDPDKSQFLRYQAIAKRKVYKSFWIGAQYMGERNEIEDRINAPEGNNLSDLSFQWDEIQALAGIGDSTKMNVQLTFYNRRDDSIRLGVMERISVSNGLILQSKLINKSDHRLDLTGHYRSVKYEFEDMANEDYITGNIRWYKSFFRGGMVVNAFYELGSGVEPQREFEYVKVTDGMGIYKWTDYNGDGIEQLDEFEVAEFQDQANYVRVFTNTMEYIKTNKNGFNFSVRLKPKELINSENEFLGRWTLQGSLQSNNSLKKEGKTLEWNPFTSSEELLSKSQTLRTNLNFNQSSKYKWSSSYTYSQQESKSFIFTGGESRDSRSHLLNAKYKPWENFFFLAEGENIVTVSDSDLFASRRFTIDAWRVKPQITYQVESKFSASAHFTYQNKSNRTGEELLKQSNMGAEVQWNDGAKSSLLGTFNYIKNDFTGNGQSVVGNQMMEGLKPGDNFVWQLLLQRQLNSFLSVNVSYDGRKTEENKTIHTGSVQIQARF</sequence>
<keyword evidence="2" id="KW-1185">Reference proteome</keyword>